<dbReference type="Proteomes" id="UP000241912">
    <property type="component" value="Unassembled WGS sequence"/>
</dbReference>
<evidence type="ECO:0000256" key="1">
    <source>
        <dbReference type="SAM" id="Phobius"/>
    </source>
</evidence>
<gene>
    <name evidence="2" type="ORF">C7H79_15950</name>
</gene>
<comment type="caution">
    <text evidence="2">The sequence shown here is derived from an EMBL/GenBank/DDBJ whole genome shotgun (WGS) entry which is preliminary data.</text>
</comment>
<protein>
    <submittedName>
        <fullName evidence="2">Uncharacterized protein</fullName>
    </submittedName>
</protein>
<dbReference type="AlphaFoldDB" id="A0A2P7NR85"/>
<keyword evidence="1" id="KW-0812">Transmembrane</keyword>
<proteinExistence type="predicted"/>
<evidence type="ECO:0000313" key="2">
    <source>
        <dbReference type="EMBL" id="PSJ15996.1"/>
    </source>
</evidence>
<sequence>MFLVIFPSWIPMIIAVMAYGFLPGALISFAGVFLVSSLGYFIGKNINEAALSEFIRKKSI</sequence>
<keyword evidence="1" id="KW-0472">Membrane</keyword>
<reference evidence="2 3" key="1">
    <citation type="submission" date="2018-03" db="EMBL/GenBank/DDBJ databases">
        <title>Draft genome of Nitrosomonas supralitoralis APG5.</title>
        <authorList>
            <person name="Urakawa H."/>
            <person name="Lopez J.V."/>
        </authorList>
    </citation>
    <scope>NUCLEOTIDE SEQUENCE [LARGE SCALE GENOMIC DNA]</scope>
    <source>
        <strain evidence="2 3">APG5</strain>
    </source>
</reference>
<accession>A0A2P7NR85</accession>
<dbReference type="EMBL" id="PXXU01000088">
    <property type="protein sequence ID" value="PSJ15996.1"/>
    <property type="molecule type" value="Genomic_DNA"/>
</dbReference>
<evidence type="ECO:0000313" key="3">
    <source>
        <dbReference type="Proteomes" id="UP000241912"/>
    </source>
</evidence>
<keyword evidence="1" id="KW-1133">Transmembrane helix</keyword>
<dbReference type="OrthoDB" id="9779114at2"/>
<feature type="transmembrane region" description="Helical" evidence="1">
    <location>
        <begin position="12"/>
        <end position="35"/>
    </location>
</feature>
<name>A0A2P7NR85_9PROT</name>
<organism evidence="2 3">
    <name type="scientific">Nitrosomonas supralitoralis</name>
    <dbReference type="NCBI Taxonomy" id="2116706"/>
    <lineage>
        <taxon>Bacteria</taxon>
        <taxon>Pseudomonadati</taxon>
        <taxon>Pseudomonadota</taxon>
        <taxon>Betaproteobacteria</taxon>
        <taxon>Nitrosomonadales</taxon>
        <taxon>Nitrosomonadaceae</taxon>
        <taxon>Nitrosomonas</taxon>
    </lineage>
</organism>
<keyword evidence="3" id="KW-1185">Reference proteome</keyword>